<organism evidence="8 9">
    <name type="scientific">Sinomonas humi</name>
    <dbReference type="NCBI Taxonomy" id="1338436"/>
    <lineage>
        <taxon>Bacteria</taxon>
        <taxon>Bacillati</taxon>
        <taxon>Actinomycetota</taxon>
        <taxon>Actinomycetes</taxon>
        <taxon>Micrococcales</taxon>
        <taxon>Micrococcaceae</taxon>
        <taxon>Sinomonas</taxon>
    </lineage>
</organism>
<dbReference type="AlphaFoldDB" id="A0A0B2ADV2"/>
<feature type="binding site" evidence="5">
    <location>
        <position position="110"/>
    </location>
    <ligand>
        <name>substrate</name>
    </ligand>
</feature>
<comment type="similarity">
    <text evidence="1">Belongs to the aldo/keto reductase family.</text>
</comment>
<evidence type="ECO:0000256" key="2">
    <source>
        <dbReference type="ARBA" id="ARBA00022857"/>
    </source>
</evidence>
<dbReference type="PROSITE" id="PS00798">
    <property type="entry name" value="ALDOKETO_REDUCTASE_1"/>
    <property type="match status" value="1"/>
</dbReference>
<dbReference type="InterPro" id="IPR023210">
    <property type="entry name" value="NADP_OxRdtase_dom"/>
</dbReference>
<proteinExistence type="inferred from homology"/>
<feature type="domain" description="NADP-dependent oxidoreductase" evidence="7">
    <location>
        <begin position="19"/>
        <end position="262"/>
    </location>
</feature>
<dbReference type="InterPro" id="IPR018170">
    <property type="entry name" value="Aldo/ket_reductase_CS"/>
</dbReference>
<dbReference type="RefSeq" id="WP_043125042.1">
    <property type="nucleotide sequence ID" value="NZ_JTDL01000138.1"/>
</dbReference>
<evidence type="ECO:0000256" key="1">
    <source>
        <dbReference type="ARBA" id="ARBA00007905"/>
    </source>
</evidence>
<name>A0A0B2ADV2_9MICC</name>
<dbReference type="PRINTS" id="PR00069">
    <property type="entry name" value="ALDKETRDTASE"/>
</dbReference>
<keyword evidence="9" id="KW-1185">Reference proteome</keyword>
<dbReference type="PANTHER" id="PTHR43827">
    <property type="entry name" value="2,5-DIKETO-D-GLUCONIC ACID REDUCTASE"/>
    <property type="match status" value="1"/>
</dbReference>
<accession>A0A0B2ADV2</accession>
<dbReference type="STRING" id="1338436.LK10_14435"/>
<evidence type="ECO:0000256" key="3">
    <source>
        <dbReference type="ARBA" id="ARBA00023002"/>
    </source>
</evidence>
<dbReference type="EMBL" id="JTDL01000138">
    <property type="protein sequence ID" value="KHL01784.1"/>
    <property type="molecule type" value="Genomic_DNA"/>
</dbReference>
<dbReference type="SUPFAM" id="SSF51430">
    <property type="entry name" value="NAD(P)-linked oxidoreductase"/>
    <property type="match status" value="1"/>
</dbReference>
<evidence type="ECO:0000256" key="6">
    <source>
        <dbReference type="PIRSR" id="PIRSR000097-3"/>
    </source>
</evidence>
<evidence type="ECO:0000256" key="4">
    <source>
        <dbReference type="PIRSR" id="PIRSR000097-1"/>
    </source>
</evidence>
<evidence type="ECO:0000256" key="5">
    <source>
        <dbReference type="PIRSR" id="PIRSR000097-2"/>
    </source>
</evidence>
<dbReference type="Pfam" id="PF00248">
    <property type="entry name" value="Aldo_ket_red"/>
    <property type="match status" value="1"/>
</dbReference>
<comment type="caution">
    <text evidence="8">The sequence shown here is derived from an EMBL/GenBank/DDBJ whole genome shotgun (WGS) entry which is preliminary data.</text>
</comment>
<evidence type="ECO:0000313" key="8">
    <source>
        <dbReference type="EMBL" id="KHL01784.1"/>
    </source>
</evidence>
<protein>
    <submittedName>
        <fullName evidence="8">Oxidoreductase</fullName>
    </submittedName>
</protein>
<dbReference type="OrthoDB" id="9804790at2"/>
<feature type="site" description="Lowers pKa of active site Tyr" evidence="6">
    <location>
        <position position="77"/>
    </location>
</feature>
<gene>
    <name evidence="8" type="ORF">LK10_14435</name>
</gene>
<sequence length="277" mass="30087">MTSSAPSIQLASGHSIPQLGLGTWPLDNAEAADVVATAFELGYRHVDTAENYGNEEGVGEGIRRSGVAREDVFVTTKFNRAWHSVEGVREAWEHAVRRLGLEYLDLFLVHWPNPDQGTFVQAWEGLVALRDQGKVHSIGVSNFTPEHLDAIIEATGVGPDVNQIQLSPYWVQDNARAYHQAHAIVTESYSPIGRGQELLSEPAVVSVAEAHGVSPAQAVLRWHTQQGLVAIPKSASRERLEANLAVFDFDLSAEEIRSLNSLDGTGPTAADPNTFGH</sequence>
<dbReference type="PROSITE" id="PS00063">
    <property type="entry name" value="ALDOKETO_REDUCTASE_3"/>
    <property type="match status" value="1"/>
</dbReference>
<dbReference type="PANTHER" id="PTHR43827:SF3">
    <property type="entry name" value="NADP-DEPENDENT OXIDOREDUCTASE DOMAIN-CONTAINING PROTEIN"/>
    <property type="match status" value="1"/>
</dbReference>
<dbReference type="Proteomes" id="UP000030982">
    <property type="component" value="Unassembled WGS sequence"/>
</dbReference>
<reference evidence="8 9" key="1">
    <citation type="submission" date="2014-09" db="EMBL/GenBank/DDBJ databases">
        <title>Genome sequence of Sinomonas sp. MUSC 117.</title>
        <authorList>
            <person name="Lee L.-H."/>
        </authorList>
    </citation>
    <scope>NUCLEOTIDE SEQUENCE [LARGE SCALE GENOMIC DNA]</scope>
    <source>
        <strain evidence="8 9">MUSC 117</strain>
    </source>
</reference>
<evidence type="ECO:0000313" key="9">
    <source>
        <dbReference type="Proteomes" id="UP000030982"/>
    </source>
</evidence>
<dbReference type="GO" id="GO:0016616">
    <property type="term" value="F:oxidoreductase activity, acting on the CH-OH group of donors, NAD or NADP as acceptor"/>
    <property type="evidence" value="ECO:0007669"/>
    <property type="project" value="UniProtKB-ARBA"/>
</dbReference>
<dbReference type="FunFam" id="3.20.20.100:FF:000002">
    <property type="entry name" value="2,5-diketo-D-gluconic acid reductase A"/>
    <property type="match status" value="1"/>
</dbReference>
<keyword evidence="2" id="KW-0521">NADP</keyword>
<dbReference type="PIRSF" id="PIRSF000097">
    <property type="entry name" value="AKR"/>
    <property type="match status" value="1"/>
</dbReference>
<keyword evidence="3" id="KW-0560">Oxidoreductase</keyword>
<feature type="active site" description="Proton donor" evidence="4">
    <location>
        <position position="52"/>
    </location>
</feature>
<dbReference type="InterPro" id="IPR036812">
    <property type="entry name" value="NAD(P)_OxRdtase_dom_sf"/>
</dbReference>
<evidence type="ECO:0000259" key="7">
    <source>
        <dbReference type="Pfam" id="PF00248"/>
    </source>
</evidence>
<dbReference type="InterPro" id="IPR020471">
    <property type="entry name" value="AKR"/>
</dbReference>
<dbReference type="Gene3D" id="3.20.20.100">
    <property type="entry name" value="NADP-dependent oxidoreductase domain"/>
    <property type="match status" value="1"/>
</dbReference>